<dbReference type="Proteomes" id="UP000199004">
    <property type="component" value="Unassembled WGS sequence"/>
</dbReference>
<dbReference type="EMBL" id="FNIC01000002">
    <property type="protein sequence ID" value="SDN20483.1"/>
    <property type="molecule type" value="Genomic_DNA"/>
</dbReference>
<name>A0A1G9ZIZ8_9ACTN</name>
<evidence type="ECO:0000256" key="1">
    <source>
        <dbReference type="SAM" id="MobiDB-lite"/>
    </source>
</evidence>
<evidence type="ECO:0000313" key="2">
    <source>
        <dbReference type="EMBL" id="SDN20483.1"/>
    </source>
</evidence>
<organism evidence="2 3">
    <name type="scientific">Nocardioides szechwanensis</name>
    <dbReference type="NCBI Taxonomy" id="1005944"/>
    <lineage>
        <taxon>Bacteria</taxon>
        <taxon>Bacillati</taxon>
        <taxon>Actinomycetota</taxon>
        <taxon>Actinomycetes</taxon>
        <taxon>Propionibacteriales</taxon>
        <taxon>Nocardioidaceae</taxon>
        <taxon>Nocardioides</taxon>
    </lineage>
</organism>
<proteinExistence type="predicted"/>
<protein>
    <submittedName>
        <fullName evidence="2">Uncharacterized protein</fullName>
    </submittedName>
</protein>
<reference evidence="2 3" key="1">
    <citation type="submission" date="2016-10" db="EMBL/GenBank/DDBJ databases">
        <authorList>
            <person name="de Groot N.N."/>
        </authorList>
    </citation>
    <scope>NUCLEOTIDE SEQUENCE [LARGE SCALE GENOMIC DNA]</scope>
    <source>
        <strain evidence="2 3">CGMCC 1.11147</strain>
    </source>
</reference>
<evidence type="ECO:0000313" key="3">
    <source>
        <dbReference type="Proteomes" id="UP000199004"/>
    </source>
</evidence>
<dbReference type="AlphaFoldDB" id="A0A1G9ZIZ8"/>
<dbReference type="RefSeq" id="WP_091023725.1">
    <property type="nucleotide sequence ID" value="NZ_BKAE01000007.1"/>
</dbReference>
<sequence length="77" mass="7833">MSGDRPDPAEDGMGVSSEREGPTGPGQHGTTGVFDSSPPEPDPDADTPPEQSTGNPEPTPEGLEPKAGYSSKDPRSG</sequence>
<dbReference type="STRING" id="1005944.SAMN05192576_1729"/>
<accession>A0A1G9ZIZ8</accession>
<keyword evidence="3" id="KW-1185">Reference proteome</keyword>
<feature type="region of interest" description="Disordered" evidence="1">
    <location>
        <begin position="1"/>
        <end position="77"/>
    </location>
</feature>
<gene>
    <name evidence="2" type="ORF">SAMN05192576_1729</name>
</gene>